<dbReference type="Pfam" id="PF01554">
    <property type="entry name" value="MatE"/>
    <property type="match status" value="2"/>
</dbReference>
<dbReference type="PIRSF" id="PIRSF006603">
    <property type="entry name" value="DinF"/>
    <property type="match status" value="1"/>
</dbReference>
<dbReference type="InterPro" id="IPR051327">
    <property type="entry name" value="MATE_MepA_subfamily"/>
</dbReference>
<evidence type="ECO:0000256" key="5">
    <source>
        <dbReference type="ARBA" id="ARBA00022475"/>
    </source>
</evidence>
<evidence type="ECO:0000256" key="7">
    <source>
        <dbReference type="ARBA" id="ARBA00022989"/>
    </source>
</evidence>
<evidence type="ECO:0000256" key="3">
    <source>
        <dbReference type="ARBA" id="ARBA00022106"/>
    </source>
</evidence>
<gene>
    <name evidence="11" type="ORF">SAMN02745114_00350</name>
</gene>
<feature type="transmembrane region" description="Helical" evidence="10">
    <location>
        <begin position="191"/>
        <end position="214"/>
    </location>
</feature>
<dbReference type="InterPro" id="IPR045070">
    <property type="entry name" value="MATE_MepA-like"/>
</dbReference>
<name>A0A1T4K9N5_9FIRM</name>
<dbReference type="Proteomes" id="UP000190657">
    <property type="component" value="Unassembled WGS sequence"/>
</dbReference>
<proteinExistence type="inferred from homology"/>
<evidence type="ECO:0000256" key="1">
    <source>
        <dbReference type="ARBA" id="ARBA00004651"/>
    </source>
</evidence>
<dbReference type="InterPro" id="IPR002528">
    <property type="entry name" value="MATE_fam"/>
</dbReference>
<dbReference type="EMBL" id="FUWW01000003">
    <property type="protein sequence ID" value="SJZ39047.1"/>
    <property type="molecule type" value="Genomic_DNA"/>
</dbReference>
<comment type="similarity">
    <text evidence="2">Belongs to the multi antimicrobial extrusion (MATE) (TC 2.A.66.1) family. MepA subfamily.</text>
</comment>
<feature type="transmembrane region" description="Helical" evidence="10">
    <location>
        <begin position="92"/>
        <end position="113"/>
    </location>
</feature>
<evidence type="ECO:0000313" key="12">
    <source>
        <dbReference type="Proteomes" id="UP000190657"/>
    </source>
</evidence>
<feature type="transmembrane region" description="Helical" evidence="10">
    <location>
        <begin position="54"/>
        <end position="80"/>
    </location>
</feature>
<sequence length="447" mass="49316">MKVQISDHFNFKKLIQFTIPSIVMMIFSSIYNVVDGYFVSNYAGKTQFAAVNLVMPFLLMMGVIGFMFGTGGNAIVSKLLGEGKEKKANEVFSMLVYITLIFGSVIFVLAEIFMPQIAKVLGADENMIEYCILYGRIISISSIPFMLQVMFQSFMVTAGKPQIGLAITIIAGVTNIILDFLFVGIFKWGLVGAAVATVTGESIGGFAPLIYFFSKNSSSLRLCKTKFDGRALLKTCGNGSSELMTNVSVNLVNMMYNLQLMKYYGEDGVAAYGTIMYINFLFTSVFIGYSIGSSPIVGYNYGAKNYKELQNIFRKSLLTLFVFSGIITVASVFLAGPIASIYVGYDKGLFDLTVMAFRLFATSYLIVGYNIYASAFFTALNNGLVSAIISFLRTLLFQIVCIFALPLLFGKQAIWLSITVAEAFALVMSAVFIFTQNKKYHYIKSKK</sequence>
<evidence type="ECO:0000256" key="6">
    <source>
        <dbReference type="ARBA" id="ARBA00022692"/>
    </source>
</evidence>
<dbReference type="PANTHER" id="PTHR43823">
    <property type="entry name" value="SPORULATION PROTEIN YKVU"/>
    <property type="match status" value="1"/>
</dbReference>
<dbReference type="STRING" id="290054.SAMN02745114_00350"/>
<protein>
    <recommendedName>
        <fullName evidence="3">Multidrug export protein MepA</fullName>
    </recommendedName>
</protein>
<keyword evidence="5" id="KW-1003">Cell membrane</keyword>
<feature type="transmembrane region" description="Helical" evidence="10">
    <location>
        <begin position="276"/>
        <end position="297"/>
    </location>
</feature>
<comment type="subcellular location">
    <subcellularLocation>
        <location evidence="1">Cell membrane</location>
        <topology evidence="1">Multi-pass membrane protein</topology>
    </subcellularLocation>
</comment>
<keyword evidence="12" id="KW-1185">Reference proteome</keyword>
<feature type="transmembrane region" description="Helical" evidence="10">
    <location>
        <begin position="355"/>
        <end position="372"/>
    </location>
</feature>
<dbReference type="OrthoDB" id="9808954at2"/>
<dbReference type="RefSeq" id="WP_078767854.1">
    <property type="nucleotide sequence ID" value="NZ_FUWW01000003.1"/>
</dbReference>
<dbReference type="NCBIfam" id="TIGR00797">
    <property type="entry name" value="matE"/>
    <property type="match status" value="1"/>
</dbReference>
<dbReference type="CDD" id="cd13143">
    <property type="entry name" value="MATE_MepA_like"/>
    <property type="match status" value="1"/>
</dbReference>
<feature type="transmembrane region" description="Helical" evidence="10">
    <location>
        <begin position="317"/>
        <end position="343"/>
    </location>
</feature>
<reference evidence="12" key="1">
    <citation type="submission" date="2017-02" db="EMBL/GenBank/DDBJ databases">
        <authorList>
            <person name="Varghese N."/>
            <person name="Submissions S."/>
        </authorList>
    </citation>
    <scope>NUCLEOTIDE SEQUENCE [LARGE SCALE GENOMIC DNA]</scope>
    <source>
        <strain evidence="12">ATCC 51222</strain>
    </source>
</reference>
<accession>A0A1T4K9N5</accession>
<evidence type="ECO:0000256" key="2">
    <source>
        <dbReference type="ARBA" id="ARBA00008417"/>
    </source>
</evidence>
<dbReference type="GO" id="GO:0046677">
    <property type="term" value="P:response to antibiotic"/>
    <property type="evidence" value="ECO:0007669"/>
    <property type="project" value="UniProtKB-KW"/>
</dbReference>
<feature type="transmembrane region" description="Helical" evidence="10">
    <location>
        <begin position="414"/>
        <end position="434"/>
    </location>
</feature>
<evidence type="ECO:0000313" key="11">
    <source>
        <dbReference type="EMBL" id="SJZ39047.1"/>
    </source>
</evidence>
<dbReference type="AlphaFoldDB" id="A0A1T4K9N5"/>
<dbReference type="GO" id="GO:0042910">
    <property type="term" value="F:xenobiotic transmembrane transporter activity"/>
    <property type="evidence" value="ECO:0007669"/>
    <property type="project" value="InterPro"/>
</dbReference>
<keyword evidence="7 10" id="KW-1133">Transmembrane helix</keyword>
<evidence type="ECO:0000256" key="9">
    <source>
        <dbReference type="ARBA" id="ARBA00023251"/>
    </source>
</evidence>
<dbReference type="GO" id="GO:0005886">
    <property type="term" value="C:plasma membrane"/>
    <property type="evidence" value="ECO:0007669"/>
    <property type="project" value="UniProtKB-SubCell"/>
</dbReference>
<keyword evidence="4" id="KW-0813">Transport</keyword>
<evidence type="ECO:0000256" key="8">
    <source>
        <dbReference type="ARBA" id="ARBA00023136"/>
    </source>
</evidence>
<keyword evidence="8 10" id="KW-0472">Membrane</keyword>
<dbReference type="GO" id="GO:0015297">
    <property type="term" value="F:antiporter activity"/>
    <property type="evidence" value="ECO:0007669"/>
    <property type="project" value="InterPro"/>
</dbReference>
<evidence type="ECO:0000256" key="10">
    <source>
        <dbReference type="SAM" id="Phobius"/>
    </source>
</evidence>
<feature type="transmembrane region" description="Helical" evidence="10">
    <location>
        <begin position="384"/>
        <end position="408"/>
    </location>
</feature>
<organism evidence="11 12">
    <name type="scientific">Eubacterium coprostanoligenes</name>
    <dbReference type="NCBI Taxonomy" id="290054"/>
    <lineage>
        <taxon>Bacteria</taxon>
        <taxon>Bacillati</taxon>
        <taxon>Bacillota</taxon>
        <taxon>Clostridia</taxon>
        <taxon>Eubacteriales</taxon>
        <taxon>Eubacteriaceae</taxon>
        <taxon>Eubacterium</taxon>
    </lineage>
</organism>
<feature type="transmembrane region" description="Helical" evidence="10">
    <location>
        <begin position="14"/>
        <end position="34"/>
    </location>
</feature>
<dbReference type="InterPro" id="IPR048279">
    <property type="entry name" value="MdtK-like"/>
</dbReference>
<dbReference type="PANTHER" id="PTHR43823:SF3">
    <property type="entry name" value="MULTIDRUG EXPORT PROTEIN MEPA"/>
    <property type="match status" value="1"/>
</dbReference>
<feature type="transmembrane region" description="Helical" evidence="10">
    <location>
        <begin position="133"/>
        <end position="151"/>
    </location>
</feature>
<keyword evidence="9" id="KW-0046">Antibiotic resistance</keyword>
<evidence type="ECO:0000256" key="4">
    <source>
        <dbReference type="ARBA" id="ARBA00022448"/>
    </source>
</evidence>
<keyword evidence="6 10" id="KW-0812">Transmembrane</keyword>
<feature type="transmembrane region" description="Helical" evidence="10">
    <location>
        <begin position="163"/>
        <end position="185"/>
    </location>
</feature>